<reference evidence="3" key="1">
    <citation type="submission" date="2015-09" db="EMBL/GenBank/DDBJ databases">
        <authorList>
            <consortium name="Pathogen Informatics"/>
        </authorList>
    </citation>
    <scope>NUCLEOTIDE SEQUENCE [LARGE SCALE GENOMIC DNA]</scope>
    <source>
        <strain evidence="3">Lake Konstanz</strain>
    </source>
</reference>
<accession>A0A0S4JAA2</accession>
<feature type="region of interest" description="Disordered" evidence="1">
    <location>
        <begin position="815"/>
        <end position="837"/>
    </location>
</feature>
<name>A0A0S4JAA2_BODSA</name>
<evidence type="ECO:0000313" key="2">
    <source>
        <dbReference type="EMBL" id="CUG88282.1"/>
    </source>
</evidence>
<organism evidence="2 3">
    <name type="scientific">Bodo saltans</name>
    <name type="common">Flagellated protozoan</name>
    <dbReference type="NCBI Taxonomy" id="75058"/>
    <lineage>
        <taxon>Eukaryota</taxon>
        <taxon>Discoba</taxon>
        <taxon>Euglenozoa</taxon>
        <taxon>Kinetoplastea</taxon>
        <taxon>Metakinetoplastina</taxon>
        <taxon>Eubodonida</taxon>
        <taxon>Bodonidae</taxon>
        <taxon>Bodo</taxon>
    </lineage>
</organism>
<keyword evidence="3" id="KW-1185">Reference proteome</keyword>
<gene>
    <name evidence="2" type="ORF">BSAL_14725</name>
</gene>
<dbReference type="AlphaFoldDB" id="A0A0S4JAA2"/>
<dbReference type="EMBL" id="CYKH01001630">
    <property type="protein sequence ID" value="CUG88282.1"/>
    <property type="molecule type" value="Genomic_DNA"/>
</dbReference>
<dbReference type="VEuPathDB" id="TriTrypDB:BSAL_14725"/>
<sequence>MASEHRGALNLHNGESVIETAEMRTGNTVMLTTYSEVHHGAKPSPMTTSFFDHVYANTADVATAAVLKPYARAVCSGTPTSIVCYQGMDASTPQRRGVFDRTVSHNIGMLLAEQVVAECLSKKLQAYIGFGVLNHREGTVVDVCGMTAMSSTLLAATPLAPSCSDGTLFPTMQEISVTTQKPSDVLRSAFAELTRLEDRALIPSNATSFLSLAVAVPVRLQEGSMVRMTRLHLIDVAHYSHLKLLARVGSDPTVTPWLQRPEESGAVPPHPLPLLAFGVGMQNRLVVHATLPSHLRTRPGAAASTHDASVSQPLSHVLSTLSKLRSICVGAESFTDGIGVPPVPPGEVVVWRALAEKMRLRRLANSIEAEAKKKDEAKMVEDRSATEDVRRQLSALLAVAVKDIVSPGGAALVSPIAGRATWECLRSRIQLTRETQLELMETSKRVEEHRRWLMSLPVVNQQGYSVMTDHTRTSLLEKSLMVLQEENKRQRALFSRDAELLQLEVAPMVEAAEAAAAAMPAAQRILQPSWASFCKELEPLLHKSKSPGHHEALHQAVRTFADSLDHDISLMTLEHNTNEGVGSMDSPPMNSSILQRNSTESVIKEYQASVIAAIGRALGLSGAGGELEGSTVWRDVVSKRLASTSDHSRVRHMAECLALQIQRLVGQTESLLHDLRSEQSSQAALPPTSAMHRQNETLMVVSRGSSRQTMRERVEAALQEEIQKFDETSRIAKISASHEPKLTLTVERLRALGQSAMDIALGYADGPVSDEPLTVSMMALLRDRLEHDRLKGAAVDDRSNDNSLQHINDMSAIATDGDPLVTSQSHDNTQSAKHSFPTLHVSLDDLLQGKRVARKNENTQLSSVPRRGGTVHQGFFSAHTTQQKQSRSAAPGTARWASSTPKPHFDASLL</sequence>
<feature type="compositionally biased region" description="Polar residues" evidence="1">
    <location>
        <begin position="821"/>
        <end position="833"/>
    </location>
</feature>
<proteinExistence type="predicted"/>
<dbReference type="Proteomes" id="UP000051952">
    <property type="component" value="Unassembled WGS sequence"/>
</dbReference>
<feature type="compositionally biased region" description="Polar residues" evidence="1">
    <location>
        <begin position="878"/>
        <end position="888"/>
    </location>
</feature>
<feature type="region of interest" description="Disordered" evidence="1">
    <location>
        <begin position="878"/>
        <end position="910"/>
    </location>
</feature>
<evidence type="ECO:0000256" key="1">
    <source>
        <dbReference type="SAM" id="MobiDB-lite"/>
    </source>
</evidence>
<protein>
    <submittedName>
        <fullName evidence="2">Uncharacterized protein</fullName>
    </submittedName>
</protein>
<evidence type="ECO:0000313" key="3">
    <source>
        <dbReference type="Proteomes" id="UP000051952"/>
    </source>
</evidence>